<dbReference type="Proteomes" id="UP000789920">
    <property type="component" value="Unassembled WGS sequence"/>
</dbReference>
<proteinExistence type="predicted"/>
<name>A0ACA9RRK5_9GLOM</name>
<feature type="non-terminal residue" evidence="1">
    <location>
        <position position="1"/>
    </location>
</feature>
<evidence type="ECO:0000313" key="2">
    <source>
        <dbReference type="Proteomes" id="UP000789920"/>
    </source>
</evidence>
<feature type="non-terminal residue" evidence="1">
    <location>
        <position position="261"/>
    </location>
</feature>
<organism evidence="1 2">
    <name type="scientific">Racocetra persica</name>
    <dbReference type="NCBI Taxonomy" id="160502"/>
    <lineage>
        <taxon>Eukaryota</taxon>
        <taxon>Fungi</taxon>
        <taxon>Fungi incertae sedis</taxon>
        <taxon>Mucoromycota</taxon>
        <taxon>Glomeromycotina</taxon>
        <taxon>Glomeromycetes</taxon>
        <taxon>Diversisporales</taxon>
        <taxon>Gigasporaceae</taxon>
        <taxon>Racocetra</taxon>
    </lineage>
</organism>
<gene>
    <name evidence="1" type="ORF">RPERSI_LOCUS22200</name>
</gene>
<reference evidence="1" key="1">
    <citation type="submission" date="2021-06" db="EMBL/GenBank/DDBJ databases">
        <authorList>
            <person name="Kallberg Y."/>
            <person name="Tangrot J."/>
            <person name="Rosling A."/>
        </authorList>
    </citation>
    <scope>NUCLEOTIDE SEQUENCE</scope>
    <source>
        <strain evidence="1">MA461A</strain>
    </source>
</reference>
<comment type="caution">
    <text evidence="1">The sequence shown here is derived from an EMBL/GenBank/DDBJ whole genome shotgun (WGS) entry which is preliminary data.</text>
</comment>
<sequence length="261" mass="29326">KCPQEDSLRRCLNQHHIKGLINFRENFVRYNKDINFEYNRLIINFPVAFIHATDILDIQNAIKCGVELNYPVVARSGGHSYESYSLGDKDCYLVIDLADLNKITINIISQTAIVETGNLIELLQYELNQYAFAFPAGTCSYLGVGGLVLGGAVGYLNRKFGTLSDNILDAQIVLANGTIVNNAKEYPELFWAIRGAGNFEYDLDQTPLLISVINQLGNNLHRNISFLTKLTTLTTIRGIYLGSVYEMQPHIQEFIKLSKPK</sequence>
<accession>A0ACA9RRK5</accession>
<keyword evidence="2" id="KW-1185">Reference proteome</keyword>
<dbReference type="EMBL" id="CAJVQC010066678">
    <property type="protein sequence ID" value="CAG8806611.1"/>
    <property type="molecule type" value="Genomic_DNA"/>
</dbReference>
<protein>
    <submittedName>
        <fullName evidence="1">34959_t:CDS:1</fullName>
    </submittedName>
</protein>
<evidence type="ECO:0000313" key="1">
    <source>
        <dbReference type="EMBL" id="CAG8806611.1"/>
    </source>
</evidence>